<feature type="domain" description="ELP1 three-helical bundle" evidence="12">
    <location>
        <begin position="969"/>
        <end position="1139"/>
    </location>
</feature>
<dbReference type="SUPFAM" id="SSF69322">
    <property type="entry name" value="Tricorn protease domain 2"/>
    <property type="match status" value="1"/>
</dbReference>
<evidence type="ECO:0000256" key="1">
    <source>
        <dbReference type="ARBA" id="ARBA00005043"/>
    </source>
</evidence>
<evidence type="ECO:0000259" key="11">
    <source>
        <dbReference type="Pfam" id="PF23925"/>
    </source>
</evidence>
<evidence type="ECO:0000313" key="13">
    <source>
        <dbReference type="Ensembl" id="ENSCAFP00020027791.1"/>
    </source>
</evidence>
<feature type="domain" description="ELP1 alpha-solenoid" evidence="11">
    <location>
        <begin position="592"/>
        <end position="790"/>
    </location>
</feature>
<feature type="domain" description="ELP1 N-terminal second beta-propeller" evidence="9">
    <location>
        <begin position="287"/>
        <end position="568"/>
    </location>
</feature>
<name>A0A8C0LCA1_CANLU</name>
<gene>
    <name evidence="13" type="primary">ELP1</name>
</gene>
<dbReference type="GO" id="GO:0002926">
    <property type="term" value="P:tRNA wobble base 5-methoxycarbonylmethyl-2-thiouridinylation"/>
    <property type="evidence" value="ECO:0007669"/>
    <property type="project" value="TreeGrafter"/>
</dbReference>
<evidence type="ECO:0000313" key="14">
    <source>
        <dbReference type="Proteomes" id="UP000694391"/>
    </source>
</evidence>
<feature type="chain" id="PRO_5034859510" description="Elongator complex protein 1" evidence="7">
    <location>
        <begin position="19"/>
        <end position="1177"/>
    </location>
</feature>
<reference evidence="13" key="1">
    <citation type="submission" date="2025-08" db="UniProtKB">
        <authorList>
            <consortium name="Ensembl"/>
        </authorList>
    </citation>
    <scope>IDENTIFICATION</scope>
</reference>
<feature type="domain" description="ELP1 TPR" evidence="10">
    <location>
        <begin position="797"/>
        <end position="960"/>
    </location>
</feature>
<dbReference type="PANTHER" id="PTHR12747">
    <property type="entry name" value="ELONGATOR COMPLEX PROTEIN 1"/>
    <property type="match status" value="1"/>
</dbReference>
<keyword evidence="14" id="KW-1185">Reference proteome</keyword>
<dbReference type="InterPro" id="IPR056167">
    <property type="entry name" value="A-sol_ELP1"/>
</dbReference>
<feature type="compositionally biased region" description="Polar residues" evidence="6">
    <location>
        <begin position="1026"/>
        <end position="1043"/>
    </location>
</feature>
<accession>A0A8C0LCA1</accession>
<dbReference type="InterPro" id="IPR056166">
    <property type="entry name" value="TPR_ELP1"/>
</dbReference>
<feature type="domain" description="ELP1 first N-terminal beta-propeller" evidence="8">
    <location>
        <begin position="19"/>
        <end position="246"/>
    </location>
</feature>
<dbReference type="GO" id="GO:0033588">
    <property type="term" value="C:elongator holoenzyme complex"/>
    <property type="evidence" value="ECO:0007669"/>
    <property type="project" value="InterPro"/>
</dbReference>
<evidence type="ECO:0000259" key="8">
    <source>
        <dbReference type="Pfam" id="PF04762"/>
    </source>
</evidence>
<dbReference type="GO" id="GO:0005634">
    <property type="term" value="C:nucleus"/>
    <property type="evidence" value="ECO:0007669"/>
    <property type="project" value="UniProtKB-SubCell"/>
</dbReference>
<comment type="similarity">
    <text evidence="2 5">Belongs to the ELP1/IKA1 family.</text>
</comment>
<sequence>MEVAALLVFRTCWIRSLCLECVGSVASGISVMSWSPDQELVLLATGQQTLIMMTKDFEPIMEQQIHQDDFGESKFITVGWGRKETQFHGSEGRQAAFQVQMVRLSALPWDDHRPQVTWRGDGQFFAVSVVCPETGARKVRVWNREFALQSTSEPVAGLGPALAWKPSGSLIASTQEKPNQQDIVFFEKNGLLHGHFTLPFLKDEVKVSAVWSSVQLWTVGNYHWYLKQSLPFSTCGKSKLVCLMWDLVTPYRLHILCQGWHYLCYDWHWTTDRSSGDNSSDMANVAVIDGNKVLVTVFQQSVVPPPMCTYRLLLPHPVNQVMFSAHPKKSNDLAILDASNQISVYKCGIPSVDLTVKLGAVGGNGFKVSLRTPHLEKRYKLQFENGEDQEINPLKFSLITWIQEDVFLAVSYSPSSPQSAIHHLTVAPSEADDDSSVTVDGVIISLCCNSKTKSVALQLAGGQILKYFWGEYQNLVRTICNFSFVSLQECVLGLSDRCRFFINDTEVASNITSFAVYDEFLLLTTHSHTCQCFCLRDASFNTLHAGLSSSHVSKGESLRKVERGSRIVTVVPQDTKLILQMPRGNLEVVHHRALVLAQIRKWLDKLMFKEAFECMRKLRINLNLIHDHNPKVFLENVETFIRQIDSVNHINLFFTELKEEDVTKTMYPPPVTSAVQLSREDPDGKKVDLICDTLRVAMESINPHKYCLSILTSHVKKTTPELEIVLQKVHELQVPDAVSAEEALKYLLLLVDVNELYDHSLGTYDFDLVLMVAEKSQKDPKEYLPFLNTLKKMETNYQRFTIDKYLKRYEKAIGHLSKCGPEYFSECLNLVKDKNLYKEALKLYPSDSQQYKDISIAYGEHLTQEHLYEPAGLVFARCGAHEKALNAFLASGSWQQALCVAAQLNLTKDQLADLGRTLAGKLVEQRKHGDAATVLEQYAKDYEEAVLLLLEGAAWEEALRLVYKYNRPDIIETNVKPSILEAQKNYMALLDSQTATFSRHKKRLLVVRELKEQAQQVNLDDEVPQGQESDLFSETSSVLSGSDMSGKYSHSNSRISARSSKNRRKAERKKHSLKEGSPLEDLALLEALNEIVQSTEKLKDEVHNILKMLFLFEFDEQGRELQKAFEDTLQLMERSLPEIWTLTHQQNSATPVLGPNSTANSIMASYQQQKTSVPVHG</sequence>
<dbReference type="InterPro" id="IPR056165">
    <property type="entry name" value="Beta-prop_ELP1_2nd"/>
</dbReference>
<feature type="compositionally biased region" description="Basic residues" evidence="6">
    <location>
        <begin position="1060"/>
        <end position="1072"/>
    </location>
</feature>
<dbReference type="Proteomes" id="UP000694391">
    <property type="component" value="Unplaced"/>
</dbReference>
<comment type="pathway">
    <text evidence="1">tRNA modification; 5-methoxycarbonylmethyl-2-thiouridine-tRNA biosynthesis.</text>
</comment>
<proteinExistence type="inferred from homology"/>
<feature type="signal peptide" evidence="7">
    <location>
        <begin position="1"/>
        <end position="18"/>
    </location>
</feature>
<dbReference type="Pfam" id="PF23936">
    <property type="entry name" value="HB_ELP1"/>
    <property type="match status" value="1"/>
</dbReference>
<keyword evidence="3 5" id="KW-0963">Cytoplasm</keyword>
<dbReference type="Ensembl" id="ENSCAFT00020032086.1">
    <property type="protein sequence ID" value="ENSCAFP00020027791.1"/>
    <property type="gene ID" value="ENSCAFG00020020402.1"/>
</dbReference>
<reference evidence="13" key="2">
    <citation type="submission" date="2025-09" db="UniProtKB">
        <authorList>
            <consortium name="Ensembl"/>
        </authorList>
    </citation>
    <scope>IDENTIFICATION</scope>
</reference>
<dbReference type="Pfam" id="PF23797">
    <property type="entry name" value="Beta-prop_ELP1_2nd"/>
    <property type="match status" value="1"/>
</dbReference>
<evidence type="ECO:0000259" key="9">
    <source>
        <dbReference type="Pfam" id="PF23797"/>
    </source>
</evidence>
<evidence type="ECO:0000259" key="12">
    <source>
        <dbReference type="Pfam" id="PF23936"/>
    </source>
</evidence>
<dbReference type="GO" id="GO:0000049">
    <property type="term" value="F:tRNA binding"/>
    <property type="evidence" value="ECO:0007669"/>
    <property type="project" value="TreeGrafter"/>
</dbReference>
<dbReference type="UniPathway" id="UPA00988"/>
<comment type="function">
    <text evidence="5">Component of the elongator complex which is required for multiple tRNA modifications, including mcm5U (5-methoxycarbonylmethyl uridine), mcm5s2U (5-methoxycarbonylmethyl-2-thiouridine), and ncm5U (5-carbamoylmethyl uridine). The elongator complex catalyzes formation of carboxymethyluridine in the wobble base at position 34 in tRNAs.</text>
</comment>
<feature type="region of interest" description="Disordered" evidence="6">
    <location>
        <begin position="1017"/>
        <end position="1075"/>
    </location>
</feature>
<organism evidence="13 14">
    <name type="scientific">Canis lupus dingo</name>
    <name type="common">dingo</name>
    <dbReference type="NCBI Taxonomy" id="286419"/>
    <lineage>
        <taxon>Eukaryota</taxon>
        <taxon>Metazoa</taxon>
        <taxon>Chordata</taxon>
        <taxon>Craniata</taxon>
        <taxon>Vertebrata</taxon>
        <taxon>Euteleostomi</taxon>
        <taxon>Mammalia</taxon>
        <taxon>Eutheria</taxon>
        <taxon>Laurasiatheria</taxon>
        <taxon>Carnivora</taxon>
        <taxon>Caniformia</taxon>
        <taxon>Canidae</taxon>
        <taxon>Canis</taxon>
    </lineage>
</organism>
<evidence type="ECO:0000256" key="7">
    <source>
        <dbReference type="SAM" id="SignalP"/>
    </source>
</evidence>
<keyword evidence="7" id="KW-0732">Signal</keyword>
<keyword evidence="5" id="KW-0539">Nucleus</keyword>
<dbReference type="GeneTree" id="ENSGT00390000013344"/>
<dbReference type="InterPro" id="IPR056169">
    <property type="entry name" value="HB_ELP1"/>
</dbReference>
<dbReference type="InterPro" id="IPR056164">
    <property type="entry name" value="Beta-prop_ELP1_1st"/>
</dbReference>
<dbReference type="PIRSF" id="PIRSF017233">
    <property type="entry name" value="IKAP"/>
    <property type="match status" value="1"/>
</dbReference>
<dbReference type="InterPro" id="IPR006849">
    <property type="entry name" value="Elp1"/>
</dbReference>
<evidence type="ECO:0000256" key="2">
    <source>
        <dbReference type="ARBA" id="ARBA00006086"/>
    </source>
</evidence>
<keyword evidence="4" id="KW-0819">tRNA processing</keyword>
<dbReference type="Pfam" id="PF23925">
    <property type="entry name" value="A-sol_ELP1"/>
    <property type="match status" value="1"/>
</dbReference>
<evidence type="ECO:0000259" key="10">
    <source>
        <dbReference type="Pfam" id="PF23878"/>
    </source>
</evidence>
<evidence type="ECO:0000256" key="5">
    <source>
        <dbReference type="PIRNR" id="PIRNR017233"/>
    </source>
</evidence>
<dbReference type="AlphaFoldDB" id="A0A8C0LCA1"/>
<dbReference type="Pfam" id="PF23878">
    <property type="entry name" value="TPR_ELP1"/>
    <property type="match status" value="1"/>
</dbReference>
<protein>
    <recommendedName>
        <fullName evidence="5">Elongator complex protein 1</fullName>
    </recommendedName>
</protein>
<dbReference type="Pfam" id="PF04762">
    <property type="entry name" value="Beta-prop_ELP1_1st"/>
    <property type="match status" value="1"/>
</dbReference>
<comment type="subcellular location">
    <subcellularLocation>
        <location evidence="5">Cytoplasm</location>
    </subcellularLocation>
    <subcellularLocation>
        <location evidence="5">Nucleus</location>
    </subcellularLocation>
</comment>
<evidence type="ECO:0000256" key="6">
    <source>
        <dbReference type="SAM" id="MobiDB-lite"/>
    </source>
</evidence>
<evidence type="ECO:0000256" key="4">
    <source>
        <dbReference type="ARBA" id="ARBA00022694"/>
    </source>
</evidence>
<dbReference type="GO" id="GO:0005829">
    <property type="term" value="C:cytosol"/>
    <property type="evidence" value="ECO:0007669"/>
    <property type="project" value="TreeGrafter"/>
</dbReference>
<dbReference type="PANTHER" id="PTHR12747:SF0">
    <property type="entry name" value="ELONGATOR COMPLEX PROTEIN 1"/>
    <property type="match status" value="1"/>
</dbReference>
<evidence type="ECO:0000256" key="3">
    <source>
        <dbReference type="ARBA" id="ARBA00022490"/>
    </source>
</evidence>